<comment type="caution">
    <text evidence="2">The sequence shown here is derived from an EMBL/GenBank/DDBJ whole genome shotgun (WGS) entry which is preliminary data.</text>
</comment>
<dbReference type="Proteomes" id="UP000276443">
    <property type="component" value="Unassembled WGS sequence"/>
</dbReference>
<feature type="transmembrane region" description="Helical" evidence="1">
    <location>
        <begin position="39"/>
        <end position="60"/>
    </location>
</feature>
<feature type="transmembrane region" description="Helical" evidence="1">
    <location>
        <begin position="66"/>
        <end position="86"/>
    </location>
</feature>
<keyword evidence="3" id="KW-1185">Reference proteome</keyword>
<keyword evidence="1" id="KW-1133">Transmembrane helix</keyword>
<gene>
    <name evidence="2" type="ORF">EDC24_0978</name>
</gene>
<organism evidence="2 3">
    <name type="scientific">Aquisalibacillus elongatus</name>
    <dbReference type="NCBI Taxonomy" id="485577"/>
    <lineage>
        <taxon>Bacteria</taxon>
        <taxon>Bacillati</taxon>
        <taxon>Bacillota</taxon>
        <taxon>Bacilli</taxon>
        <taxon>Bacillales</taxon>
        <taxon>Bacillaceae</taxon>
        <taxon>Aquisalibacillus</taxon>
    </lineage>
</organism>
<name>A0A3N5BLN4_9BACI</name>
<keyword evidence="1" id="KW-0472">Membrane</keyword>
<reference evidence="2 3" key="1">
    <citation type="submission" date="2018-11" db="EMBL/GenBank/DDBJ databases">
        <title>Genomic Encyclopedia of Type Strains, Phase IV (KMG-IV): sequencing the most valuable type-strain genomes for metagenomic binning, comparative biology and taxonomic classification.</title>
        <authorList>
            <person name="Goeker M."/>
        </authorList>
    </citation>
    <scope>NUCLEOTIDE SEQUENCE [LARGE SCALE GENOMIC DNA]</scope>
    <source>
        <strain evidence="2 3">DSM 18090</strain>
    </source>
</reference>
<dbReference type="EMBL" id="RKRF01000007">
    <property type="protein sequence ID" value="RPF56090.1"/>
    <property type="molecule type" value="Genomic_DNA"/>
</dbReference>
<dbReference type="AlphaFoldDB" id="A0A3N5BLN4"/>
<dbReference type="Pfam" id="PF11877">
    <property type="entry name" value="DUF3397"/>
    <property type="match status" value="1"/>
</dbReference>
<dbReference type="RefSeq" id="WP_124220189.1">
    <property type="nucleotide sequence ID" value="NZ_RKRF01000007.1"/>
</dbReference>
<keyword evidence="1" id="KW-0812">Transmembrane</keyword>
<feature type="transmembrane region" description="Helical" evidence="1">
    <location>
        <begin position="98"/>
        <end position="121"/>
    </location>
</feature>
<dbReference type="OrthoDB" id="2971092at2"/>
<evidence type="ECO:0000313" key="2">
    <source>
        <dbReference type="EMBL" id="RPF56090.1"/>
    </source>
</evidence>
<protein>
    <submittedName>
        <fullName evidence="2">Uncharacterized protein DUF3397</fullName>
    </submittedName>
</protein>
<evidence type="ECO:0000313" key="3">
    <source>
        <dbReference type="Proteomes" id="UP000276443"/>
    </source>
</evidence>
<evidence type="ECO:0000256" key="1">
    <source>
        <dbReference type="SAM" id="Phobius"/>
    </source>
</evidence>
<dbReference type="InterPro" id="IPR024515">
    <property type="entry name" value="DUF3397"/>
</dbReference>
<accession>A0A3N5BLN4</accession>
<proteinExistence type="predicted"/>
<sequence length="123" mass="14244">MDFVTTIIAILATIPYISFFIIFIILKKTTKQATRSTKIAADLSNVFFILAVNAILFIIFDYSFLTWTIITYMIAILFVITIQWRKDLEVNIWMAARLVWRAGFVLLAISYLLLLPIGIWVNF</sequence>
<feature type="transmembrane region" description="Helical" evidence="1">
    <location>
        <begin position="6"/>
        <end position="27"/>
    </location>
</feature>